<gene>
    <name evidence="5" type="ORF">EDM57_02055</name>
</gene>
<protein>
    <submittedName>
        <fullName evidence="5">NUDIX domain-containing protein</fullName>
    </submittedName>
</protein>
<keyword evidence="2 3" id="KW-0378">Hydrolase</keyword>
<evidence type="ECO:0000256" key="3">
    <source>
        <dbReference type="RuleBase" id="RU003476"/>
    </source>
</evidence>
<evidence type="ECO:0000313" key="6">
    <source>
        <dbReference type="Proteomes" id="UP000268829"/>
    </source>
</evidence>
<dbReference type="PRINTS" id="PR00502">
    <property type="entry name" value="NUDIXFAMILY"/>
</dbReference>
<dbReference type="PANTHER" id="PTHR43046">
    <property type="entry name" value="GDP-MANNOSE MANNOSYL HYDROLASE"/>
    <property type="match status" value="1"/>
</dbReference>
<dbReference type="EMBL" id="RHHS01000008">
    <property type="protein sequence ID" value="RNB61168.1"/>
    <property type="molecule type" value="Genomic_DNA"/>
</dbReference>
<dbReference type="Pfam" id="PF00293">
    <property type="entry name" value="NUDIX"/>
    <property type="match status" value="1"/>
</dbReference>
<evidence type="ECO:0000256" key="2">
    <source>
        <dbReference type="ARBA" id="ARBA00022801"/>
    </source>
</evidence>
<dbReference type="PROSITE" id="PS00893">
    <property type="entry name" value="NUDIX_BOX"/>
    <property type="match status" value="1"/>
</dbReference>
<feature type="domain" description="Nudix hydrolase" evidence="4">
    <location>
        <begin position="5"/>
        <end position="132"/>
    </location>
</feature>
<dbReference type="GO" id="GO:0016787">
    <property type="term" value="F:hydrolase activity"/>
    <property type="evidence" value="ECO:0007669"/>
    <property type="project" value="UniProtKB-KW"/>
</dbReference>
<dbReference type="Gene3D" id="3.90.79.10">
    <property type="entry name" value="Nucleoside Triphosphate Pyrophosphohydrolase"/>
    <property type="match status" value="1"/>
</dbReference>
<dbReference type="PROSITE" id="PS51462">
    <property type="entry name" value="NUDIX"/>
    <property type="match status" value="1"/>
</dbReference>
<dbReference type="InterPro" id="IPR000086">
    <property type="entry name" value="NUDIX_hydrolase_dom"/>
</dbReference>
<dbReference type="Proteomes" id="UP000268829">
    <property type="component" value="Unassembled WGS sequence"/>
</dbReference>
<reference evidence="5 6" key="1">
    <citation type="submission" date="2018-10" db="EMBL/GenBank/DDBJ databases">
        <title>Phylogenomics of Brevibacillus.</title>
        <authorList>
            <person name="Dunlap C."/>
        </authorList>
    </citation>
    <scope>NUCLEOTIDE SEQUENCE [LARGE SCALE GENOMIC DNA]</scope>
    <source>
        <strain evidence="5 6">DSM 100115</strain>
    </source>
</reference>
<dbReference type="RefSeq" id="WP_122903117.1">
    <property type="nucleotide sequence ID" value="NZ_RHHS01000008.1"/>
</dbReference>
<name>A0A3M8BCK3_9BACL</name>
<accession>A0A3M8BCK3</accession>
<comment type="similarity">
    <text evidence="3">Belongs to the Nudix hydrolase family.</text>
</comment>
<dbReference type="AlphaFoldDB" id="A0A3M8BCK3"/>
<comment type="caution">
    <text evidence="5">The sequence shown here is derived from an EMBL/GenBank/DDBJ whole genome shotgun (WGS) entry which is preliminary data.</text>
</comment>
<evidence type="ECO:0000259" key="4">
    <source>
        <dbReference type="PROSITE" id="PS51462"/>
    </source>
</evidence>
<organism evidence="5 6">
    <name type="scientific">Brevibacillus gelatini</name>
    <dbReference type="NCBI Taxonomy" id="1655277"/>
    <lineage>
        <taxon>Bacteria</taxon>
        <taxon>Bacillati</taxon>
        <taxon>Bacillota</taxon>
        <taxon>Bacilli</taxon>
        <taxon>Bacillales</taxon>
        <taxon>Paenibacillaceae</taxon>
        <taxon>Brevibacillus</taxon>
    </lineage>
</organism>
<dbReference type="SUPFAM" id="SSF55811">
    <property type="entry name" value="Nudix"/>
    <property type="match status" value="1"/>
</dbReference>
<evidence type="ECO:0000313" key="5">
    <source>
        <dbReference type="EMBL" id="RNB61168.1"/>
    </source>
</evidence>
<sequence>MREGKVWLGACGIVIRGDEALVVKKAYSGLKGQWSFPAGFVQEGETVDEAAVREVLEETGIEAVVRQVAGIRSGVIRESISDNMVVFWMDYVSGEPRPQEGEIAEARFLPIQELIHDPLSSTYLKIILPGYKRREEGMEGQSYEIDPVFRYTSYKIFKHE</sequence>
<dbReference type="InterPro" id="IPR020476">
    <property type="entry name" value="Nudix_hydrolase"/>
</dbReference>
<evidence type="ECO:0000256" key="1">
    <source>
        <dbReference type="ARBA" id="ARBA00001946"/>
    </source>
</evidence>
<dbReference type="InterPro" id="IPR020084">
    <property type="entry name" value="NUDIX_hydrolase_CS"/>
</dbReference>
<comment type="cofactor">
    <cofactor evidence="1">
        <name>Mg(2+)</name>
        <dbReference type="ChEBI" id="CHEBI:18420"/>
    </cofactor>
</comment>
<keyword evidence="6" id="KW-1185">Reference proteome</keyword>
<dbReference type="OrthoDB" id="9800077at2"/>
<dbReference type="InterPro" id="IPR015797">
    <property type="entry name" value="NUDIX_hydrolase-like_dom_sf"/>
</dbReference>
<dbReference type="PANTHER" id="PTHR43046:SF2">
    <property type="entry name" value="8-OXO-DGTP DIPHOSPHATASE-RELATED"/>
    <property type="match status" value="1"/>
</dbReference>
<proteinExistence type="inferred from homology"/>